<accession>A0ABT3RK47</accession>
<organism evidence="1 2">
    <name type="scientific">Pontibacter anaerobius</name>
    <dbReference type="NCBI Taxonomy" id="2993940"/>
    <lineage>
        <taxon>Bacteria</taxon>
        <taxon>Pseudomonadati</taxon>
        <taxon>Bacteroidota</taxon>
        <taxon>Cytophagia</taxon>
        <taxon>Cytophagales</taxon>
        <taxon>Hymenobacteraceae</taxon>
        <taxon>Pontibacter</taxon>
    </lineage>
</organism>
<dbReference type="Proteomes" id="UP001207228">
    <property type="component" value="Unassembled WGS sequence"/>
</dbReference>
<dbReference type="RefSeq" id="WP_266054219.1">
    <property type="nucleotide sequence ID" value="NZ_JAPFQO010000014.1"/>
</dbReference>
<comment type="caution">
    <text evidence="1">The sequence shown here is derived from an EMBL/GenBank/DDBJ whole genome shotgun (WGS) entry which is preliminary data.</text>
</comment>
<evidence type="ECO:0000313" key="1">
    <source>
        <dbReference type="EMBL" id="MCX2741987.1"/>
    </source>
</evidence>
<keyword evidence="2" id="KW-1185">Reference proteome</keyword>
<evidence type="ECO:0000313" key="2">
    <source>
        <dbReference type="Proteomes" id="UP001207228"/>
    </source>
</evidence>
<evidence type="ECO:0008006" key="3">
    <source>
        <dbReference type="Google" id="ProtNLM"/>
    </source>
</evidence>
<name>A0ABT3RK47_9BACT</name>
<protein>
    <recommendedName>
        <fullName evidence="3">CHAD domain-containing protein</fullName>
    </recommendedName>
</protein>
<proteinExistence type="predicted"/>
<sequence>MNKLAEASYKVVENVLNSRNAIIHQATEMCGVMLETCNLKASMYNNNVKRKIEFLGSELESAMKYLDNPSAVYYLRLMETEDVQAKLAEIKASLESLTESDLEFASIAPIVSKAKLSAEEAENALYEDLNNLDRKAKDIKYDIINTWASHFYCKGVKDSQLILMKKMHELRAAASEPVRQENSDGRKGVKALTNAQQVLMIGLLNDVYKINKSQDKKSLNDFIHALTEKTEKTIENYSRLYERSGHIQSKKKQNLEDFKAVRPFFEKLDQVKVLNIIDEKIKYFNSLKE</sequence>
<reference evidence="1 2" key="1">
    <citation type="submission" date="2022-11" db="EMBL/GenBank/DDBJ databases">
        <title>The characterization of three novel Bacteroidetes species and genomic analysis of their roles in tidal elemental geochemical cycles.</title>
        <authorList>
            <person name="Ma K.-J."/>
        </authorList>
    </citation>
    <scope>NUCLEOTIDE SEQUENCE [LARGE SCALE GENOMIC DNA]</scope>
    <source>
        <strain evidence="1 2">M82</strain>
    </source>
</reference>
<gene>
    <name evidence="1" type="ORF">OO017_18660</name>
</gene>
<dbReference type="EMBL" id="JAPFQO010000014">
    <property type="protein sequence ID" value="MCX2741987.1"/>
    <property type="molecule type" value="Genomic_DNA"/>
</dbReference>